<comment type="caution">
    <text evidence="2">The sequence shown here is derived from an EMBL/GenBank/DDBJ whole genome shotgun (WGS) entry which is preliminary data.</text>
</comment>
<reference evidence="2 3" key="1">
    <citation type="submission" date="2024-04" db="EMBL/GenBank/DDBJ databases">
        <authorList>
            <person name="Rising A."/>
            <person name="Reimegard J."/>
            <person name="Sonavane S."/>
            <person name="Akerstrom W."/>
            <person name="Nylinder S."/>
            <person name="Hedman E."/>
            <person name="Kallberg Y."/>
        </authorList>
    </citation>
    <scope>NUCLEOTIDE SEQUENCE [LARGE SCALE GENOMIC DNA]</scope>
</reference>
<evidence type="ECO:0000256" key="1">
    <source>
        <dbReference type="SAM" id="Phobius"/>
    </source>
</evidence>
<accession>A0AAV2AB22</accession>
<organism evidence="2 3">
    <name type="scientific">Larinioides sclopetarius</name>
    <dbReference type="NCBI Taxonomy" id="280406"/>
    <lineage>
        <taxon>Eukaryota</taxon>
        <taxon>Metazoa</taxon>
        <taxon>Ecdysozoa</taxon>
        <taxon>Arthropoda</taxon>
        <taxon>Chelicerata</taxon>
        <taxon>Arachnida</taxon>
        <taxon>Araneae</taxon>
        <taxon>Araneomorphae</taxon>
        <taxon>Entelegynae</taxon>
        <taxon>Araneoidea</taxon>
        <taxon>Araneidae</taxon>
        <taxon>Larinioides</taxon>
    </lineage>
</organism>
<evidence type="ECO:0000313" key="3">
    <source>
        <dbReference type="Proteomes" id="UP001497382"/>
    </source>
</evidence>
<dbReference type="Proteomes" id="UP001497382">
    <property type="component" value="Unassembled WGS sequence"/>
</dbReference>
<proteinExistence type="predicted"/>
<gene>
    <name evidence="2" type="ORF">LARSCL_LOCUS11420</name>
</gene>
<feature type="transmembrane region" description="Helical" evidence="1">
    <location>
        <begin position="33"/>
        <end position="53"/>
    </location>
</feature>
<dbReference type="EMBL" id="CAXIEN010000141">
    <property type="protein sequence ID" value="CAL1281182.1"/>
    <property type="molecule type" value="Genomic_DNA"/>
</dbReference>
<name>A0AAV2AB22_9ARAC</name>
<keyword evidence="1" id="KW-0472">Membrane</keyword>
<dbReference type="AlphaFoldDB" id="A0AAV2AB22"/>
<keyword evidence="1" id="KW-0812">Transmembrane</keyword>
<keyword evidence="1" id="KW-1133">Transmembrane helix</keyword>
<protein>
    <submittedName>
        <fullName evidence="2">Uncharacterized protein</fullName>
    </submittedName>
</protein>
<sequence length="56" mass="6979">MVEFTHSCSYVFWKYITRLLPFKVCFNMCWRKLFFILYNLQFIVLLSCIILNFKQK</sequence>
<keyword evidence="3" id="KW-1185">Reference proteome</keyword>
<evidence type="ECO:0000313" key="2">
    <source>
        <dbReference type="EMBL" id="CAL1281182.1"/>
    </source>
</evidence>